<evidence type="ECO:0008006" key="4">
    <source>
        <dbReference type="Google" id="ProtNLM"/>
    </source>
</evidence>
<evidence type="ECO:0000313" key="3">
    <source>
        <dbReference type="Proteomes" id="UP000727654"/>
    </source>
</evidence>
<dbReference type="EMBL" id="CAJZAI010000016">
    <property type="protein sequence ID" value="CAG9182218.1"/>
    <property type="molecule type" value="Genomic_DNA"/>
</dbReference>
<keyword evidence="1" id="KW-0472">Membrane</keyword>
<keyword evidence="1" id="KW-1133">Transmembrane helix</keyword>
<dbReference type="RefSeq" id="WP_224082146.1">
    <property type="nucleotide sequence ID" value="NZ_CAJZAI010000016.1"/>
</dbReference>
<accession>A0ABN7Z8C3</accession>
<name>A0ABN7Z8C3_9BURK</name>
<comment type="caution">
    <text evidence="2">The sequence shown here is derived from an EMBL/GenBank/DDBJ whole genome shotgun (WGS) entry which is preliminary data.</text>
</comment>
<reference evidence="2 3" key="1">
    <citation type="submission" date="2021-08" db="EMBL/GenBank/DDBJ databases">
        <authorList>
            <person name="Peeters C."/>
        </authorList>
    </citation>
    <scope>NUCLEOTIDE SEQUENCE [LARGE SCALE GENOMIC DNA]</scope>
    <source>
        <strain evidence="2 3">LMG 23992</strain>
    </source>
</reference>
<gene>
    <name evidence="2" type="ORF">LMG23992_04689</name>
</gene>
<feature type="transmembrane region" description="Helical" evidence="1">
    <location>
        <begin position="61"/>
        <end position="79"/>
    </location>
</feature>
<dbReference type="Proteomes" id="UP000727654">
    <property type="component" value="Unassembled WGS sequence"/>
</dbReference>
<keyword evidence="1" id="KW-0812">Transmembrane</keyword>
<sequence length="88" mass="9797">MMRLMKLTCMLAYALALAATAGLVGRAFASMIQTTAVVLLVVHALEVVIAFRYVRLYDGSLFASIVLTLLFGFLHWWPLARTVRRPVV</sequence>
<proteinExistence type="predicted"/>
<feature type="transmembrane region" description="Helical" evidence="1">
    <location>
        <begin position="36"/>
        <end position="54"/>
    </location>
</feature>
<keyword evidence="3" id="KW-1185">Reference proteome</keyword>
<evidence type="ECO:0000256" key="1">
    <source>
        <dbReference type="SAM" id="Phobius"/>
    </source>
</evidence>
<organism evidence="2 3">
    <name type="scientific">Cupriavidus laharis</name>
    <dbReference type="NCBI Taxonomy" id="151654"/>
    <lineage>
        <taxon>Bacteria</taxon>
        <taxon>Pseudomonadati</taxon>
        <taxon>Pseudomonadota</taxon>
        <taxon>Betaproteobacteria</taxon>
        <taxon>Burkholderiales</taxon>
        <taxon>Burkholderiaceae</taxon>
        <taxon>Cupriavidus</taxon>
    </lineage>
</organism>
<protein>
    <recommendedName>
        <fullName evidence="4">DUF1145 domain-containing protein</fullName>
    </recommendedName>
</protein>
<evidence type="ECO:0000313" key="2">
    <source>
        <dbReference type="EMBL" id="CAG9182218.1"/>
    </source>
</evidence>